<dbReference type="GO" id="GO:0005829">
    <property type="term" value="C:cytosol"/>
    <property type="evidence" value="ECO:0007669"/>
    <property type="project" value="TreeGrafter"/>
</dbReference>
<dbReference type="GO" id="GO:0002128">
    <property type="term" value="P:tRNA nucleoside ribose methylation"/>
    <property type="evidence" value="ECO:0007669"/>
    <property type="project" value="TreeGrafter"/>
</dbReference>
<evidence type="ECO:0000256" key="1">
    <source>
        <dbReference type="ARBA" id="ARBA00007228"/>
    </source>
</evidence>
<evidence type="ECO:0000256" key="5">
    <source>
        <dbReference type="RuleBase" id="RU362024"/>
    </source>
</evidence>
<dbReference type="EMBL" id="AP021881">
    <property type="protein sequence ID" value="BBP00623.1"/>
    <property type="molecule type" value="Genomic_DNA"/>
</dbReference>
<dbReference type="KEGG" id="sniv:SFSGTM_13310"/>
<comment type="function">
    <text evidence="5">Catalyzes the formation of 2'O-methylated cytidine (Cm32) or 2'O-methylated uridine (Um32) at position 32 in tRNA.</text>
</comment>
<dbReference type="InterPro" id="IPR001537">
    <property type="entry name" value="SpoU_MeTrfase"/>
</dbReference>
<reference evidence="8" key="1">
    <citation type="submission" date="2019-11" db="EMBL/GenBank/DDBJ databases">
        <title>Isolation and characterization of a novel species in the genus Sulfuriferula.</title>
        <authorList>
            <person name="Mochizuki J."/>
            <person name="Kojima H."/>
            <person name="Fukui M."/>
        </authorList>
    </citation>
    <scope>NUCLEOTIDE SEQUENCE [LARGE SCALE GENOMIC DNA]</scope>
    <source>
        <strain evidence="8">SGTM</strain>
    </source>
</reference>
<evidence type="ECO:0000259" key="6">
    <source>
        <dbReference type="Pfam" id="PF00588"/>
    </source>
</evidence>
<proteinExistence type="inferred from homology"/>
<evidence type="ECO:0000256" key="3">
    <source>
        <dbReference type="ARBA" id="ARBA00022679"/>
    </source>
</evidence>
<dbReference type="RefSeq" id="WP_162084521.1">
    <property type="nucleotide sequence ID" value="NZ_AP021881.1"/>
</dbReference>
<dbReference type="PANTHER" id="PTHR42786:SF2">
    <property type="entry name" value="TRNA (CYTIDINE_URIDINE-2'-O-)-METHYLTRANSFERASE TRMJ"/>
    <property type="match status" value="1"/>
</dbReference>
<sequence>MSVSLNNIRIVLSHTSHPGNIGSAARAMKTMGLIDMRLVQPKQFPDPVAVAMSAGSTDVLDAAQVTEDLATALQGATLVVGCTARRRDLSHKMVSARELAPLLMAQAQTNPVALVFGTEMSGLTNAELEQCQLLVHIPANPEYSSLNLASAVQILCYELRCAIIDMPAAAPVELARHEDLELFYQELEQSLIAIGFLNLAAPRRLMTRFRRLYSRAQLEKEELNILMGMVKLIRNPAQINQAAKLD</sequence>
<name>A0A809S8L6_9PROT</name>
<gene>
    <name evidence="5 7" type="primary">trmJ</name>
    <name evidence="7" type="ORF">SFSGTM_13310</name>
</gene>
<dbReference type="SUPFAM" id="SSF75217">
    <property type="entry name" value="alpha/beta knot"/>
    <property type="match status" value="1"/>
</dbReference>
<dbReference type="Gene3D" id="3.40.1280.10">
    <property type="match status" value="1"/>
</dbReference>
<keyword evidence="2 5" id="KW-0489">Methyltransferase</keyword>
<comment type="similarity">
    <text evidence="1">Belongs to the class IV-like SAM-binding methyltransferase superfamily. RNA methyltransferase TrmH family.</text>
</comment>
<dbReference type="PIRSF" id="PIRSF004808">
    <property type="entry name" value="LasT"/>
    <property type="match status" value="1"/>
</dbReference>
<comment type="catalytic activity">
    <reaction evidence="5">
        <text>cytidine(32) in tRNA + S-adenosyl-L-methionine = 2'-O-methylcytidine(32) in tRNA + S-adenosyl-L-homocysteine + H(+)</text>
        <dbReference type="Rhea" id="RHEA:42932"/>
        <dbReference type="Rhea" id="RHEA-COMP:10288"/>
        <dbReference type="Rhea" id="RHEA-COMP:10289"/>
        <dbReference type="ChEBI" id="CHEBI:15378"/>
        <dbReference type="ChEBI" id="CHEBI:57856"/>
        <dbReference type="ChEBI" id="CHEBI:59789"/>
        <dbReference type="ChEBI" id="CHEBI:74495"/>
        <dbReference type="ChEBI" id="CHEBI:82748"/>
        <dbReference type="EC" id="2.1.1.200"/>
    </reaction>
</comment>
<dbReference type="PANTHER" id="PTHR42786">
    <property type="entry name" value="TRNA/RRNA METHYLTRANSFERASE"/>
    <property type="match status" value="1"/>
</dbReference>
<comment type="subunit">
    <text evidence="5">Homodimer.</text>
</comment>
<comment type="catalytic activity">
    <reaction evidence="5">
        <text>uridine(32) in tRNA + S-adenosyl-L-methionine = 2'-O-methyluridine(32) in tRNA + S-adenosyl-L-homocysteine + H(+)</text>
        <dbReference type="Rhea" id="RHEA:42936"/>
        <dbReference type="Rhea" id="RHEA-COMP:10107"/>
        <dbReference type="Rhea" id="RHEA-COMP:10290"/>
        <dbReference type="ChEBI" id="CHEBI:15378"/>
        <dbReference type="ChEBI" id="CHEBI:57856"/>
        <dbReference type="ChEBI" id="CHEBI:59789"/>
        <dbReference type="ChEBI" id="CHEBI:65315"/>
        <dbReference type="ChEBI" id="CHEBI:74478"/>
        <dbReference type="EC" id="2.1.1.200"/>
    </reaction>
</comment>
<keyword evidence="5" id="KW-0819">tRNA processing</keyword>
<dbReference type="FunFam" id="3.40.1280.10:FF:000006">
    <property type="entry name" value="Uncharacterized tRNA/rRNA methyltransferase HI_0380"/>
    <property type="match status" value="1"/>
</dbReference>
<feature type="domain" description="tRNA/rRNA methyltransferase SpoU type" evidence="6">
    <location>
        <begin position="8"/>
        <end position="157"/>
    </location>
</feature>
<keyword evidence="5" id="KW-0963">Cytoplasm</keyword>
<dbReference type="EC" id="2.1.1.200" evidence="5"/>
<dbReference type="InterPro" id="IPR029028">
    <property type="entry name" value="Alpha/beta_knot_MTases"/>
</dbReference>
<keyword evidence="4 5" id="KW-0949">S-adenosyl-L-methionine</keyword>
<dbReference type="AlphaFoldDB" id="A0A809S8L6"/>
<dbReference type="InterPro" id="IPR029026">
    <property type="entry name" value="tRNA_m1G_MTases_N"/>
</dbReference>
<dbReference type="InterPro" id="IPR004384">
    <property type="entry name" value="RNA_MeTrfase_TrmJ/LasT"/>
</dbReference>
<protein>
    <recommendedName>
        <fullName evidence="5">tRNA (cytidine/uridine-2'-O-)-methyltransferase TrmJ</fullName>
        <ecNumber evidence="5">2.1.1.200</ecNumber>
    </recommendedName>
    <alternativeName>
        <fullName evidence="5">tRNA (cytidine(32)/uridine(32)-2'-O)-methyltransferase</fullName>
    </alternativeName>
    <alternativeName>
        <fullName evidence="5">tRNA Cm32/Um32 methyltransferase</fullName>
    </alternativeName>
</protein>
<dbReference type="CDD" id="cd18093">
    <property type="entry name" value="SpoU-like_TrmJ"/>
    <property type="match status" value="1"/>
</dbReference>
<evidence type="ECO:0000256" key="2">
    <source>
        <dbReference type="ARBA" id="ARBA00022603"/>
    </source>
</evidence>
<keyword evidence="3 7" id="KW-0808">Transferase</keyword>
<keyword evidence="8" id="KW-1185">Reference proteome</keyword>
<accession>A0A809S8L6</accession>
<dbReference type="GO" id="GO:0003723">
    <property type="term" value="F:RNA binding"/>
    <property type="evidence" value="ECO:0007669"/>
    <property type="project" value="InterPro"/>
</dbReference>
<dbReference type="NCBIfam" id="TIGR00050">
    <property type="entry name" value="rRNA_methyl_1"/>
    <property type="match status" value="1"/>
</dbReference>
<evidence type="ECO:0000313" key="8">
    <source>
        <dbReference type="Proteomes" id="UP000463939"/>
    </source>
</evidence>
<evidence type="ECO:0000256" key="4">
    <source>
        <dbReference type="ARBA" id="ARBA00022691"/>
    </source>
</evidence>
<organism evidence="7 8">
    <name type="scientific">Sulfuriferula nivalis</name>
    <dbReference type="NCBI Taxonomy" id="2675298"/>
    <lineage>
        <taxon>Bacteria</taxon>
        <taxon>Pseudomonadati</taxon>
        <taxon>Pseudomonadota</taxon>
        <taxon>Betaproteobacteria</taxon>
        <taxon>Nitrosomonadales</taxon>
        <taxon>Sulfuricellaceae</taxon>
        <taxon>Sulfuriferula</taxon>
    </lineage>
</organism>
<dbReference type="Pfam" id="PF00588">
    <property type="entry name" value="SpoU_methylase"/>
    <property type="match status" value="1"/>
</dbReference>
<dbReference type="Proteomes" id="UP000463939">
    <property type="component" value="Chromosome"/>
</dbReference>
<evidence type="ECO:0000313" key="7">
    <source>
        <dbReference type="EMBL" id="BBP00623.1"/>
    </source>
</evidence>
<dbReference type="Gene3D" id="1.10.8.590">
    <property type="match status" value="1"/>
</dbReference>
<dbReference type="GO" id="GO:0160206">
    <property type="term" value="F:tRNA (cytidine(32)/uridine(32)-2'-O)-methyltransferase activity"/>
    <property type="evidence" value="ECO:0007669"/>
    <property type="project" value="UniProtKB-EC"/>
</dbReference>
<comment type="subcellular location">
    <subcellularLocation>
        <location evidence="5">Cytoplasm</location>
    </subcellularLocation>
</comment>